<sequence length="252" mass="29034">MNFIKTKNPWLIFPQPNPQAKLRLFCFPYAGGGASIFREWYKQLNREIEICAVQLPGRENRLIETPFNHLKSLINALSQEILPNLNQPFAFFGHSMGGLISFELARYLQQKHDLKPLHLFISGARAPHILETKPPIHNLPQPEFIQELRRFNGTPAAILENREFMKLFSPTLRADFAVLETYIYTESAPLSCGITALGGWEDTEVTLEKLVAWKQHTIDNFSIEMLPGNHFFLHSHRVQLLELLSKYIEIPD</sequence>
<protein>
    <submittedName>
        <fullName evidence="8">Gramicidin dehydrogenase</fullName>
    </submittedName>
</protein>
<keyword evidence="3" id="KW-0378">Hydrolase</keyword>
<evidence type="ECO:0000256" key="1">
    <source>
        <dbReference type="ARBA" id="ARBA00007169"/>
    </source>
</evidence>
<dbReference type="Pfam" id="PF00975">
    <property type="entry name" value="Thioesterase"/>
    <property type="match status" value="1"/>
</dbReference>
<keyword evidence="4" id="KW-0276">Fatty acid metabolism</keyword>
<dbReference type="InterPro" id="IPR012223">
    <property type="entry name" value="TEII"/>
</dbReference>
<accession>A0A166JSV7</accession>
<dbReference type="Gene3D" id="3.40.50.1820">
    <property type="entry name" value="alpha/beta hydrolase"/>
    <property type="match status" value="1"/>
</dbReference>
<dbReference type="GeneID" id="78015913"/>
<dbReference type="SUPFAM" id="SSF53474">
    <property type="entry name" value="alpha/beta-Hydrolases"/>
    <property type="match status" value="1"/>
</dbReference>
<dbReference type="InterPro" id="IPR029058">
    <property type="entry name" value="AB_hydrolase_fold"/>
</dbReference>
<comment type="caution">
    <text evidence="8">The sequence shown here is derived from an EMBL/GenBank/DDBJ whole genome shotgun (WGS) entry which is preliminary data.</text>
</comment>
<evidence type="ECO:0000259" key="7">
    <source>
        <dbReference type="Pfam" id="PF00975"/>
    </source>
</evidence>
<proteinExistence type="inferred from homology"/>
<name>A0A166JSV7_NODSP</name>
<reference evidence="8 9" key="1">
    <citation type="submission" date="2016-04" db="EMBL/GenBank/DDBJ databases">
        <title>Draft Genome Assembly of the Bloom-forming Cyanobacterium Nodularia spumigena Strain CENA596 in Shrimp Production Ponds.</title>
        <authorList>
            <person name="Popin R.V."/>
            <person name="Rigonato J."/>
            <person name="Abreu V.A."/>
            <person name="Andreote A.P."/>
            <person name="Silveira S.B."/>
            <person name="Odebrecht C."/>
            <person name="Fiore M.F."/>
        </authorList>
    </citation>
    <scope>NUCLEOTIDE SEQUENCE [LARGE SCALE GENOMIC DNA]</scope>
    <source>
        <strain evidence="8 9">CENA596</strain>
    </source>
</reference>
<evidence type="ECO:0000256" key="3">
    <source>
        <dbReference type="ARBA" id="ARBA00022801"/>
    </source>
</evidence>
<dbReference type="RefSeq" id="WP_006194140.1">
    <property type="nucleotide sequence ID" value="NZ_CAWMRI010000113.1"/>
</dbReference>
<organism evidence="8 9">
    <name type="scientific">Nodularia spumigena CENA596</name>
    <dbReference type="NCBI Taxonomy" id="1819295"/>
    <lineage>
        <taxon>Bacteria</taxon>
        <taxon>Bacillati</taxon>
        <taxon>Cyanobacteriota</taxon>
        <taxon>Cyanophyceae</taxon>
        <taxon>Nostocales</taxon>
        <taxon>Nodulariaceae</taxon>
        <taxon>Nodularia</taxon>
    </lineage>
</organism>
<dbReference type="OrthoDB" id="2213423at2"/>
<feature type="domain" description="Thioesterase" evidence="7">
    <location>
        <begin position="23"/>
        <end position="246"/>
    </location>
</feature>
<dbReference type="PANTHER" id="PTHR11487:SF0">
    <property type="entry name" value="S-ACYL FATTY ACID SYNTHASE THIOESTERASE, MEDIUM CHAIN"/>
    <property type="match status" value="1"/>
</dbReference>
<evidence type="ECO:0000256" key="5">
    <source>
        <dbReference type="ARBA" id="ARBA00023098"/>
    </source>
</evidence>
<dbReference type="PANTHER" id="PTHR11487">
    <property type="entry name" value="THIOESTERASE"/>
    <property type="match status" value="1"/>
</dbReference>
<evidence type="ECO:0000256" key="4">
    <source>
        <dbReference type="ARBA" id="ARBA00022832"/>
    </source>
</evidence>
<gene>
    <name evidence="8" type="ORF">A2T98_09420</name>
</gene>
<evidence type="ECO:0000256" key="2">
    <source>
        <dbReference type="ARBA" id="ARBA00022516"/>
    </source>
</evidence>
<dbReference type="EMBL" id="LWAJ01000113">
    <property type="protein sequence ID" value="KZL50089.1"/>
    <property type="molecule type" value="Genomic_DNA"/>
</dbReference>
<dbReference type="Proteomes" id="UP000076555">
    <property type="component" value="Unassembled WGS sequence"/>
</dbReference>
<dbReference type="InterPro" id="IPR001031">
    <property type="entry name" value="Thioesterase"/>
</dbReference>
<keyword evidence="2" id="KW-0444">Lipid biosynthesis</keyword>
<dbReference type="AlphaFoldDB" id="A0A166JSV7"/>
<evidence type="ECO:0000313" key="9">
    <source>
        <dbReference type="Proteomes" id="UP000076555"/>
    </source>
</evidence>
<comment type="similarity">
    <text evidence="1">Belongs to the thioesterase family.</text>
</comment>
<keyword evidence="6" id="KW-0275">Fatty acid biosynthesis</keyword>
<dbReference type="FunFam" id="3.40.50.1820:FF:000153">
    <property type="entry name" value="Surfactin synthase thioesterase subunit"/>
    <property type="match status" value="1"/>
</dbReference>
<dbReference type="GO" id="GO:0016788">
    <property type="term" value="F:hydrolase activity, acting on ester bonds"/>
    <property type="evidence" value="ECO:0007669"/>
    <property type="project" value="UniProtKB-ARBA"/>
</dbReference>
<evidence type="ECO:0000256" key="6">
    <source>
        <dbReference type="ARBA" id="ARBA00023160"/>
    </source>
</evidence>
<keyword evidence="5" id="KW-0443">Lipid metabolism</keyword>
<dbReference type="GO" id="GO:0006633">
    <property type="term" value="P:fatty acid biosynthetic process"/>
    <property type="evidence" value="ECO:0007669"/>
    <property type="project" value="UniProtKB-KW"/>
</dbReference>
<evidence type="ECO:0000313" key="8">
    <source>
        <dbReference type="EMBL" id="KZL50089.1"/>
    </source>
</evidence>